<dbReference type="PROSITE" id="PS50106">
    <property type="entry name" value="PDZ"/>
    <property type="match status" value="1"/>
</dbReference>
<keyword evidence="7" id="KW-1185">Reference proteome</keyword>
<dbReference type="Pfam" id="PF13180">
    <property type="entry name" value="PDZ_2"/>
    <property type="match status" value="1"/>
</dbReference>
<dbReference type="SUPFAM" id="SSF50494">
    <property type="entry name" value="Trypsin-like serine proteases"/>
    <property type="match status" value="1"/>
</dbReference>
<dbReference type="Gene3D" id="2.40.10.10">
    <property type="entry name" value="Trypsin-like serine proteases"/>
    <property type="match status" value="2"/>
</dbReference>
<feature type="signal peptide" evidence="4">
    <location>
        <begin position="1"/>
        <end position="20"/>
    </location>
</feature>
<evidence type="ECO:0000256" key="4">
    <source>
        <dbReference type="SAM" id="SignalP"/>
    </source>
</evidence>
<evidence type="ECO:0000259" key="5">
    <source>
        <dbReference type="PROSITE" id="PS50106"/>
    </source>
</evidence>
<evidence type="ECO:0000256" key="2">
    <source>
        <dbReference type="ARBA" id="ARBA00022670"/>
    </source>
</evidence>
<dbReference type="InterPro" id="IPR001478">
    <property type="entry name" value="PDZ"/>
</dbReference>
<dbReference type="KEGG" id="mff:MFFC18_09210"/>
<protein>
    <submittedName>
        <fullName evidence="6">Putative periplasmic serine endoprotease DegP-like</fullName>
        <ecNumber evidence="6">3.4.21.107</ecNumber>
    </submittedName>
</protein>
<dbReference type="InterPro" id="IPR009003">
    <property type="entry name" value="Peptidase_S1_PA"/>
</dbReference>
<dbReference type="Pfam" id="PF13365">
    <property type="entry name" value="Trypsin_2"/>
    <property type="match status" value="1"/>
</dbReference>
<organism evidence="6 7">
    <name type="scientific">Mariniblastus fucicola</name>
    <dbReference type="NCBI Taxonomy" id="980251"/>
    <lineage>
        <taxon>Bacteria</taxon>
        <taxon>Pseudomonadati</taxon>
        <taxon>Planctomycetota</taxon>
        <taxon>Planctomycetia</taxon>
        <taxon>Pirellulales</taxon>
        <taxon>Pirellulaceae</taxon>
        <taxon>Mariniblastus</taxon>
    </lineage>
</organism>
<dbReference type="InterPro" id="IPR043504">
    <property type="entry name" value="Peptidase_S1_PA_chymotrypsin"/>
</dbReference>
<reference evidence="6 7" key="1">
    <citation type="submission" date="2019-08" db="EMBL/GenBank/DDBJ databases">
        <title>Deep-cultivation of Planctomycetes and their phenomic and genomic characterization uncovers novel biology.</title>
        <authorList>
            <person name="Wiegand S."/>
            <person name="Jogler M."/>
            <person name="Boedeker C."/>
            <person name="Pinto D."/>
            <person name="Vollmers J."/>
            <person name="Rivas-Marin E."/>
            <person name="Kohn T."/>
            <person name="Peeters S.H."/>
            <person name="Heuer A."/>
            <person name="Rast P."/>
            <person name="Oberbeckmann S."/>
            <person name="Bunk B."/>
            <person name="Jeske O."/>
            <person name="Meyerdierks A."/>
            <person name="Storesund J.E."/>
            <person name="Kallscheuer N."/>
            <person name="Luecker S."/>
            <person name="Lage O.M."/>
            <person name="Pohl T."/>
            <person name="Merkel B.J."/>
            <person name="Hornburger P."/>
            <person name="Mueller R.-W."/>
            <person name="Bruemmer F."/>
            <person name="Labrenz M."/>
            <person name="Spormann A.M."/>
            <person name="Op den Camp H."/>
            <person name="Overmann J."/>
            <person name="Amann R."/>
            <person name="Jetten M.S.M."/>
            <person name="Mascher T."/>
            <person name="Medema M.H."/>
            <person name="Devos D.P."/>
            <person name="Kaster A.-K."/>
            <person name="Ovreas L."/>
            <person name="Rohde M."/>
            <person name="Galperin M.Y."/>
            <person name="Jogler C."/>
        </authorList>
    </citation>
    <scope>NUCLEOTIDE SEQUENCE [LARGE SCALE GENOMIC DNA]</scope>
    <source>
        <strain evidence="6 7">FC18</strain>
    </source>
</reference>
<evidence type="ECO:0000313" key="6">
    <source>
        <dbReference type="EMBL" id="QEG21069.1"/>
    </source>
</evidence>
<evidence type="ECO:0000313" key="7">
    <source>
        <dbReference type="Proteomes" id="UP000322214"/>
    </source>
</evidence>
<dbReference type="AlphaFoldDB" id="A0A5B9P6B2"/>
<dbReference type="Proteomes" id="UP000322214">
    <property type="component" value="Chromosome"/>
</dbReference>
<accession>A0A5B9P6B2</accession>
<evidence type="ECO:0000256" key="1">
    <source>
        <dbReference type="ARBA" id="ARBA00010541"/>
    </source>
</evidence>
<sequence precursor="true">MRIGLCSLVLVCLLVSLSVAQEPSPKVEARETGFFQTLATEAQPKMVKVFGAGAGRVDSFATGIIVSDDGKVLTMQGVFLDGREVRVVTSDGVSHPATILSRNRVSQMALLKIERGTPDYFELTSDPVGEKGDFVVALTNAFKVADHEEPLSATAGVISLRSSIEAWLNKRDLAYAGELVLIDCITSNPGAGGGAVIMGDGRLVGMVGKVINSSETNTRLNYAIPSSVLLEFVNGTLKEETQKQTANAAGNADLGIALFKLGGRSDPAYIDRVKRGTPAKKVGLRPDDMIVQLGGEKIATVKAYEQALSKLRPGEEIFIIVKRGRELKRIAITPVEKKK</sequence>
<keyword evidence="2 6" id="KW-0645">Protease</keyword>
<dbReference type="InterPro" id="IPR036034">
    <property type="entry name" value="PDZ_sf"/>
</dbReference>
<evidence type="ECO:0000256" key="3">
    <source>
        <dbReference type="ARBA" id="ARBA00022801"/>
    </source>
</evidence>
<keyword evidence="4" id="KW-0732">Signal</keyword>
<dbReference type="OrthoDB" id="264239at2"/>
<dbReference type="InterPro" id="IPR001940">
    <property type="entry name" value="Peptidase_S1C"/>
</dbReference>
<dbReference type="SUPFAM" id="SSF50156">
    <property type="entry name" value="PDZ domain-like"/>
    <property type="match status" value="1"/>
</dbReference>
<dbReference type="SMART" id="SM00228">
    <property type="entry name" value="PDZ"/>
    <property type="match status" value="1"/>
</dbReference>
<dbReference type="RefSeq" id="WP_084416728.1">
    <property type="nucleotide sequence ID" value="NZ_CP042912.1"/>
</dbReference>
<feature type="domain" description="PDZ" evidence="5">
    <location>
        <begin position="238"/>
        <end position="312"/>
    </location>
</feature>
<name>A0A5B9P6B2_9BACT</name>
<dbReference type="GO" id="GO:0004252">
    <property type="term" value="F:serine-type endopeptidase activity"/>
    <property type="evidence" value="ECO:0007669"/>
    <property type="project" value="InterPro"/>
</dbReference>
<gene>
    <name evidence="6" type="primary">degP1</name>
    <name evidence="6" type="ORF">MFFC18_09210</name>
</gene>
<keyword evidence="3 6" id="KW-0378">Hydrolase</keyword>
<dbReference type="EC" id="3.4.21.107" evidence="6"/>
<proteinExistence type="inferred from homology"/>
<dbReference type="GO" id="GO:0006508">
    <property type="term" value="P:proteolysis"/>
    <property type="evidence" value="ECO:0007669"/>
    <property type="project" value="UniProtKB-KW"/>
</dbReference>
<dbReference type="EMBL" id="CP042912">
    <property type="protein sequence ID" value="QEG21069.1"/>
    <property type="molecule type" value="Genomic_DNA"/>
</dbReference>
<dbReference type="PANTHER" id="PTHR22939">
    <property type="entry name" value="SERINE PROTEASE FAMILY S1C HTRA-RELATED"/>
    <property type="match status" value="1"/>
</dbReference>
<feature type="chain" id="PRO_5022878762" evidence="4">
    <location>
        <begin position="21"/>
        <end position="339"/>
    </location>
</feature>
<dbReference type="STRING" id="980251.GCA_001642875_02019"/>
<dbReference type="PRINTS" id="PR00834">
    <property type="entry name" value="PROTEASES2C"/>
</dbReference>
<dbReference type="Gene3D" id="2.30.42.10">
    <property type="match status" value="1"/>
</dbReference>
<dbReference type="PANTHER" id="PTHR22939:SF129">
    <property type="entry name" value="SERINE PROTEASE HTRA2, MITOCHONDRIAL"/>
    <property type="match status" value="1"/>
</dbReference>
<comment type="similarity">
    <text evidence="1">Belongs to the peptidase S1C family.</text>
</comment>